<name>A0A920BVU9_9BACI</name>
<sequence length="666" mass="78246">MGQNVVAVSIDKVQTFLYYVLQAYIQENQANSGTLREIVNSSHLISEQFFQDIGIKGDGGEFSGHINNQLLVCSGMCIFTTSLEKELITEKLDRLFIKYYENYNGQLLVKFDTFEKELSTNSDKLKAIKESKERLRQKECLNYIIERNQDLLFQFCDVSKKNKLASSNVSIKKYSDFAFDINSLFSQEESSNENHFRIAVIKADLDGMGSLFEQIDEYRIYKEISHLLNNYISLDYLHKKIQAYKEVEQGFKLYPLYMAGDDIFFAISAAHLMTGVKLCKEILRKLNSEINKLNKLYSTNIQQLSMSIGIDFTFNREPIRYYYERVQSQVEKAKNYSSNIKKDIANYVKISINDNVFRDYDKCKSQWDYFRDDVAILKGAMKAGFATHHFLYGLLRKIELIIDSNDIKFSNTVLYHLLPEHLEGNNEKLRDYELLMIYTLLKKLLVEKESCSNGKNAEFKKNKNKGPEKKLSFELKQRKELIRYVRLLLLFSRITNDDISSPRIDKKKIRSTLFNKTMRYIYNESMFLSLKDKSLKEDIGEFRKNFAVFTCYEAPKRSSVQIYRTLQISRSMFYRFKNTYENKIEIAANMIHSVNARSKGEIKTLENQKKVEKKAPPVLFFDIEKFLYDAHHTNLWTDDYIDTLIIFYRLKELSIRYKVITSSNKK</sequence>
<dbReference type="Pfam" id="PF22335">
    <property type="entry name" value="Cas10-Cmr2_palm2"/>
    <property type="match status" value="1"/>
</dbReference>
<reference evidence="4" key="1">
    <citation type="submission" date="2021-03" db="EMBL/GenBank/DDBJ databases">
        <title>Antimicrobial resistance genes in bacteria isolated from Japanese honey, and their potential for conferring macrolide and lincosamide resistance in the American foulbrood pathogen Paenibacillus larvae.</title>
        <authorList>
            <person name="Okamoto M."/>
            <person name="Kumagai M."/>
            <person name="Kanamori H."/>
            <person name="Takamatsu D."/>
        </authorList>
    </citation>
    <scope>NUCLEOTIDE SEQUENCE</scope>
    <source>
        <strain evidence="4">J27TS8</strain>
    </source>
</reference>
<evidence type="ECO:0000256" key="1">
    <source>
        <dbReference type="ARBA" id="ARBA00022741"/>
    </source>
</evidence>
<evidence type="ECO:0000256" key="2">
    <source>
        <dbReference type="ARBA" id="ARBA00023118"/>
    </source>
</evidence>
<proteinExistence type="predicted"/>
<keyword evidence="2" id="KW-0051">Antiviral defense</keyword>
<evidence type="ECO:0000313" key="4">
    <source>
        <dbReference type="EMBL" id="GIN63876.1"/>
    </source>
</evidence>
<feature type="domain" description="Cas10/Cmr2 second palm" evidence="3">
    <location>
        <begin position="197"/>
        <end position="337"/>
    </location>
</feature>
<dbReference type="GO" id="GO:0000166">
    <property type="term" value="F:nucleotide binding"/>
    <property type="evidence" value="ECO:0007669"/>
    <property type="project" value="UniProtKB-KW"/>
</dbReference>
<comment type="caution">
    <text evidence="4">The sequence shown here is derived from an EMBL/GenBank/DDBJ whole genome shotgun (WGS) entry which is preliminary data.</text>
</comment>
<evidence type="ECO:0000313" key="5">
    <source>
        <dbReference type="Proteomes" id="UP000682111"/>
    </source>
</evidence>
<dbReference type="GO" id="GO:0051607">
    <property type="term" value="P:defense response to virus"/>
    <property type="evidence" value="ECO:0007669"/>
    <property type="project" value="UniProtKB-KW"/>
</dbReference>
<accession>A0A920BVU9</accession>
<organism evidence="4 5">
    <name type="scientific">Robertmurraya siralis</name>
    <dbReference type="NCBI Taxonomy" id="77777"/>
    <lineage>
        <taxon>Bacteria</taxon>
        <taxon>Bacillati</taxon>
        <taxon>Bacillota</taxon>
        <taxon>Bacilli</taxon>
        <taxon>Bacillales</taxon>
        <taxon>Bacillaceae</taxon>
        <taxon>Robertmurraya</taxon>
    </lineage>
</organism>
<dbReference type="InterPro" id="IPR054767">
    <property type="entry name" value="Cas10-Cmr2_palm2"/>
</dbReference>
<keyword evidence="1" id="KW-0547">Nucleotide-binding</keyword>
<dbReference type="EMBL" id="BORC01000008">
    <property type="protein sequence ID" value="GIN63876.1"/>
    <property type="molecule type" value="Genomic_DNA"/>
</dbReference>
<protein>
    <recommendedName>
        <fullName evidence="3">Cas10/Cmr2 second palm domain-containing protein</fullName>
    </recommendedName>
</protein>
<dbReference type="AlphaFoldDB" id="A0A920BVU9"/>
<dbReference type="Proteomes" id="UP000682111">
    <property type="component" value="Unassembled WGS sequence"/>
</dbReference>
<dbReference type="InterPro" id="IPR043128">
    <property type="entry name" value="Rev_trsase/Diguanyl_cyclase"/>
</dbReference>
<evidence type="ECO:0000259" key="3">
    <source>
        <dbReference type="Pfam" id="PF22335"/>
    </source>
</evidence>
<dbReference type="Gene3D" id="3.30.70.270">
    <property type="match status" value="1"/>
</dbReference>
<gene>
    <name evidence="4" type="ORF">J27TS8_38690</name>
</gene>
<keyword evidence="5" id="KW-1185">Reference proteome</keyword>